<dbReference type="PIRSF" id="PIRSF004749">
    <property type="entry name" value="Pep_def"/>
    <property type="match status" value="1"/>
</dbReference>
<keyword evidence="2 4" id="KW-0479">Metal-binding</keyword>
<dbReference type="InterPro" id="IPR023635">
    <property type="entry name" value="Peptide_deformylase"/>
</dbReference>
<accession>A0A7W9WCU0</accession>
<dbReference type="EMBL" id="JACHGG010000003">
    <property type="protein sequence ID" value="MBB6059721.1"/>
    <property type="molecule type" value="Genomic_DNA"/>
</dbReference>
<dbReference type="Gene3D" id="3.90.45.10">
    <property type="entry name" value="Peptide deformylase"/>
    <property type="match status" value="1"/>
</dbReference>
<dbReference type="Pfam" id="PF01327">
    <property type="entry name" value="Pep_deformylase"/>
    <property type="match status" value="1"/>
</dbReference>
<dbReference type="GO" id="GO:0006412">
    <property type="term" value="P:translation"/>
    <property type="evidence" value="ECO:0007669"/>
    <property type="project" value="UniProtKB-UniRule"/>
</dbReference>
<comment type="caution">
    <text evidence="5">The sequence shown here is derived from an EMBL/GenBank/DDBJ whole genome shotgun (WGS) entry which is preliminary data.</text>
</comment>
<evidence type="ECO:0000313" key="6">
    <source>
        <dbReference type="Proteomes" id="UP000532746"/>
    </source>
</evidence>
<dbReference type="Proteomes" id="UP000532746">
    <property type="component" value="Unassembled WGS sequence"/>
</dbReference>
<comment type="catalytic activity">
    <reaction evidence="4">
        <text>N-terminal N-formyl-L-methionyl-[peptide] + H2O = N-terminal L-methionyl-[peptide] + formate</text>
        <dbReference type="Rhea" id="RHEA:24420"/>
        <dbReference type="Rhea" id="RHEA-COMP:10639"/>
        <dbReference type="Rhea" id="RHEA-COMP:10640"/>
        <dbReference type="ChEBI" id="CHEBI:15377"/>
        <dbReference type="ChEBI" id="CHEBI:15740"/>
        <dbReference type="ChEBI" id="CHEBI:49298"/>
        <dbReference type="ChEBI" id="CHEBI:64731"/>
        <dbReference type="EC" id="3.5.1.88"/>
    </reaction>
</comment>
<organism evidence="5 6">
    <name type="scientific">Hymenobacter luteus</name>
    <dbReference type="NCBI Taxonomy" id="1411122"/>
    <lineage>
        <taxon>Bacteria</taxon>
        <taxon>Pseudomonadati</taxon>
        <taxon>Bacteroidota</taxon>
        <taxon>Cytophagia</taxon>
        <taxon>Cytophagales</taxon>
        <taxon>Hymenobacteraceae</taxon>
        <taxon>Hymenobacter</taxon>
    </lineage>
</organism>
<keyword evidence="6" id="KW-1185">Reference proteome</keyword>
<evidence type="ECO:0000256" key="1">
    <source>
        <dbReference type="ARBA" id="ARBA00010759"/>
    </source>
</evidence>
<feature type="active site" evidence="4">
    <location>
        <position position="141"/>
    </location>
</feature>
<dbReference type="PANTHER" id="PTHR10458:SF22">
    <property type="entry name" value="PEPTIDE DEFORMYLASE"/>
    <property type="match status" value="1"/>
</dbReference>
<evidence type="ECO:0000256" key="2">
    <source>
        <dbReference type="ARBA" id="ARBA00022723"/>
    </source>
</evidence>
<keyword evidence="3 4" id="KW-0378">Hydrolase</keyword>
<feature type="binding site" evidence="4">
    <location>
        <position position="96"/>
    </location>
    <ligand>
        <name>Fe cation</name>
        <dbReference type="ChEBI" id="CHEBI:24875"/>
    </ligand>
</feature>
<feature type="binding site" evidence="4">
    <location>
        <position position="144"/>
    </location>
    <ligand>
        <name>Fe cation</name>
        <dbReference type="ChEBI" id="CHEBI:24875"/>
    </ligand>
</feature>
<comment type="similarity">
    <text evidence="1 4">Belongs to the polypeptide deformylase family.</text>
</comment>
<dbReference type="InterPro" id="IPR036821">
    <property type="entry name" value="Peptide_deformylase_sf"/>
</dbReference>
<dbReference type="GO" id="GO:0042586">
    <property type="term" value="F:peptide deformylase activity"/>
    <property type="evidence" value="ECO:0007669"/>
    <property type="project" value="UniProtKB-UniRule"/>
</dbReference>
<dbReference type="EC" id="3.5.1.88" evidence="4"/>
<proteinExistence type="inferred from homology"/>
<name>A0A7W9WCU0_9BACT</name>
<dbReference type="SUPFAM" id="SSF56420">
    <property type="entry name" value="Peptide deformylase"/>
    <property type="match status" value="1"/>
</dbReference>
<comment type="function">
    <text evidence="4">Removes the formyl group from the N-terminal Met of newly synthesized proteins. Requires at least a dipeptide for an efficient rate of reaction. N-terminal L-methionine is a prerequisite for activity but the enzyme has broad specificity at other positions.</text>
</comment>
<protein>
    <recommendedName>
        <fullName evidence="4">Peptide deformylase</fullName>
        <shortName evidence="4">PDF</shortName>
        <ecNumber evidence="4">3.5.1.88</ecNumber>
    </recommendedName>
    <alternativeName>
        <fullName evidence="4">Polypeptide deformylase</fullName>
    </alternativeName>
</protein>
<comment type="cofactor">
    <cofactor evidence="4">
        <name>Fe(2+)</name>
        <dbReference type="ChEBI" id="CHEBI:29033"/>
    </cofactor>
    <text evidence="4">Binds 1 Fe(2+) ion.</text>
</comment>
<feature type="binding site" evidence="4">
    <location>
        <position position="140"/>
    </location>
    <ligand>
        <name>Fe cation</name>
        <dbReference type="ChEBI" id="CHEBI:24875"/>
    </ligand>
</feature>
<dbReference type="PRINTS" id="PR01576">
    <property type="entry name" value="PDEFORMYLASE"/>
</dbReference>
<gene>
    <name evidence="4" type="primary">def</name>
    <name evidence="5" type="ORF">HNQ93_002581</name>
</gene>
<dbReference type="PANTHER" id="PTHR10458">
    <property type="entry name" value="PEPTIDE DEFORMYLASE"/>
    <property type="match status" value="1"/>
</dbReference>
<dbReference type="HAMAP" id="MF_00163">
    <property type="entry name" value="Pep_deformylase"/>
    <property type="match status" value="1"/>
</dbReference>
<evidence type="ECO:0000256" key="4">
    <source>
        <dbReference type="HAMAP-Rule" id="MF_00163"/>
    </source>
</evidence>
<keyword evidence="4" id="KW-0648">Protein biosynthesis</keyword>
<sequence length="185" mass="20951">MPIRDILQLGHPTLRAVAKPVADPTSADIANLVTDLTDTVAHWRETTGYGRAIAAPQIGELQRVILLRLPGRPVWPLINPSIIGHSPQKMVVWDACLSFLSIFMQVERYEWITVRYQDLVGHWHETHAGPEDDLAELLQHEIDHLDGILSLDRMVDVKSLCSREEFERQHKAHSPYGRGGKMVNE</sequence>
<dbReference type="AlphaFoldDB" id="A0A7W9WCU0"/>
<keyword evidence="4" id="KW-0408">Iron</keyword>
<reference evidence="5 6" key="1">
    <citation type="submission" date="2020-08" db="EMBL/GenBank/DDBJ databases">
        <title>Genomic Encyclopedia of Type Strains, Phase IV (KMG-IV): sequencing the most valuable type-strain genomes for metagenomic binning, comparative biology and taxonomic classification.</title>
        <authorList>
            <person name="Goeker M."/>
        </authorList>
    </citation>
    <scope>NUCLEOTIDE SEQUENCE [LARGE SCALE GENOMIC DNA]</scope>
    <source>
        <strain evidence="5 6">DSM 26718</strain>
    </source>
</reference>
<dbReference type="CDD" id="cd00487">
    <property type="entry name" value="Pep_deformylase"/>
    <property type="match status" value="1"/>
</dbReference>
<evidence type="ECO:0000256" key="3">
    <source>
        <dbReference type="ARBA" id="ARBA00022801"/>
    </source>
</evidence>
<evidence type="ECO:0000313" key="5">
    <source>
        <dbReference type="EMBL" id="MBB6059721.1"/>
    </source>
</evidence>
<dbReference type="GO" id="GO:0046872">
    <property type="term" value="F:metal ion binding"/>
    <property type="evidence" value="ECO:0007669"/>
    <property type="project" value="UniProtKB-KW"/>
</dbReference>
<dbReference type="RefSeq" id="WP_183403830.1">
    <property type="nucleotide sequence ID" value="NZ_JACHGG010000003.1"/>
</dbReference>